<organism evidence="1 2">
    <name type="scientific">Acinetobacter rongchengensis</name>
    <dbReference type="NCBI Taxonomy" id="2419601"/>
    <lineage>
        <taxon>Bacteria</taxon>
        <taxon>Pseudomonadati</taxon>
        <taxon>Pseudomonadota</taxon>
        <taxon>Gammaproteobacteria</taxon>
        <taxon>Moraxellales</taxon>
        <taxon>Moraxellaceae</taxon>
        <taxon>Acinetobacter</taxon>
    </lineage>
</organism>
<dbReference type="Proteomes" id="UP000280405">
    <property type="component" value="Unassembled WGS sequence"/>
</dbReference>
<proteinExistence type="predicted"/>
<gene>
    <name evidence="1" type="ORF">D7V20_08150</name>
</gene>
<evidence type="ECO:0000313" key="2">
    <source>
        <dbReference type="Proteomes" id="UP000280405"/>
    </source>
</evidence>
<accession>A0A3A8ETT5</accession>
<dbReference type="RefSeq" id="WP_120383811.1">
    <property type="nucleotide sequence ID" value="NZ_RAXT01000012.1"/>
</dbReference>
<name>A0A3A8ETT5_9GAMM</name>
<dbReference type="OrthoDB" id="6687530at2"/>
<evidence type="ECO:0000313" key="1">
    <source>
        <dbReference type="EMBL" id="RKG38267.1"/>
    </source>
</evidence>
<dbReference type="EMBL" id="RAXT01000012">
    <property type="protein sequence ID" value="RKG38267.1"/>
    <property type="molecule type" value="Genomic_DNA"/>
</dbReference>
<keyword evidence="2" id="KW-1185">Reference proteome</keyword>
<dbReference type="AlphaFoldDB" id="A0A3A8ETT5"/>
<comment type="caution">
    <text evidence="1">The sequence shown here is derived from an EMBL/GenBank/DDBJ whole genome shotgun (WGS) entry which is preliminary data.</text>
</comment>
<sequence>MVDTYQTTTTKTAKVEIVKLKSPVRLVVYGGSRKAGDNSAFLHASKNVIKDYQNDLPIKSFFINNGSRSVISALANQEDNTIQSLDLFCHGDPDGLYYILGASLDKTITCEEVFQGKLAANIYKTVMMAIWRGYDFDGNQIKNQSAISSLRLSVFTIQSKIEIHGCNTGRGDDCFASELSLQLYKAAKKQSVVIGHATSANPNIDGTTKVTEQDYRHGTRIIYHKGKAVKTITSSGRISASIIREALGG</sequence>
<protein>
    <submittedName>
        <fullName evidence="1">Uncharacterized protein</fullName>
    </submittedName>
</protein>
<reference evidence="1 2" key="1">
    <citation type="submission" date="2018-09" db="EMBL/GenBank/DDBJ databases">
        <title>The draft genome of Acinetobacter spp. strains.</title>
        <authorList>
            <person name="Qin J."/>
            <person name="Feng Y."/>
            <person name="Zong Z."/>
        </authorList>
    </citation>
    <scope>NUCLEOTIDE SEQUENCE [LARGE SCALE GENOMIC DNA]</scope>
    <source>
        <strain evidence="1 2">WCHAc060115</strain>
    </source>
</reference>